<dbReference type="Proteomes" id="UP000772434">
    <property type="component" value="Unassembled WGS sequence"/>
</dbReference>
<feature type="transmembrane region" description="Helical" evidence="1">
    <location>
        <begin position="143"/>
        <end position="165"/>
    </location>
</feature>
<evidence type="ECO:0000256" key="1">
    <source>
        <dbReference type="SAM" id="Phobius"/>
    </source>
</evidence>
<keyword evidence="1" id="KW-0812">Transmembrane</keyword>
<gene>
    <name evidence="2" type="ORF">BDP27DRAFT_1221589</name>
</gene>
<name>A0A9P5PXL3_9AGAR</name>
<dbReference type="OrthoDB" id="2126185at2759"/>
<sequence length="349" mass="40264">MGASSRVAVAVFASYFIIIIVTFWILLRSILQSYILQRLSSHRKRAALFIFLATSAFAHTWYYMFRFMEWSFKDYESKGETRDFLMERINNWLVHTALFEQAWYTVCSTYFRWWLSEQLCSYTVGAWTLFVFVEGRRRQISHVWLYMLLGQLVAISVASNLFYAALSLSTARSVKKVTFVSPVLWLSILLSLCTVAYTPFTDERTFLPNLVTMHILAVLPLLCGSYLDTPTPGRFSLKFRTLHLLVFLMTISIHIRNSRVLSLEIQKPFLDGLWDTLFSHPAQSSIGFDVIWTSVSFMVWAMFSNTAPIGRRIPLSLLTPLVSVGVVAPLLAFLDDCDEEHSLRANRRH</sequence>
<dbReference type="EMBL" id="JADNRY010000045">
    <property type="protein sequence ID" value="KAF9069980.1"/>
    <property type="molecule type" value="Genomic_DNA"/>
</dbReference>
<evidence type="ECO:0000313" key="2">
    <source>
        <dbReference type="EMBL" id="KAF9069980.1"/>
    </source>
</evidence>
<keyword evidence="3" id="KW-1185">Reference proteome</keyword>
<dbReference type="Pfam" id="PF11196">
    <property type="entry name" value="DUF2834"/>
    <property type="match status" value="1"/>
</dbReference>
<evidence type="ECO:0000313" key="3">
    <source>
        <dbReference type="Proteomes" id="UP000772434"/>
    </source>
</evidence>
<feature type="transmembrane region" description="Helical" evidence="1">
    <location>
        <begin position="47"/>
        <end position="65"/>
    </location>
</feature>
<accession>A0A9P5PXL3</accession>
<organism evidence="2 3">
    <name type="scientific">Rhodocollybia butyracea</name>
    <dbReference type="NCBI Taxonomy" id="206335"/>
    <lineage>
        <taxon>Eukaryota</taxon>
        <taxon>Fungi</taxon>
        <taxon>Dikarya</taxon>
        <taxon>Basidiomycota</taxon>
        <taxon>Agaricomycotina</taxon>
        <taxon>Agaricomycetes</taxon>
        <taxon>Agaricomycetidae</taxon>
        <taxon>Agaricales</taxon>
        <taxon>Marasmiineae</taxon>
        <taxon>Omphalotaceae</taxon>
        <taxon>Rhodocollybia</taxon>
    </lineage>
</organism>
<feature type="transmembrane region" description="Helical" evidence="1">
    <location>
        <begin position="6"/>
        <end position="27"/>
    </location>
</feature>
<feature type="transmembrane region" description="Helical" evidence="1">
    <location>
        <begin position="206"/>
        <end position="227"/>
    </location>
</feature>
<keyword evidence="1" id="KW-0472">Membrane</keyword>
<proteinExistence type="predicted"/>
<feature type="transmembrane region" description="Helical" evidence="1">
    <location>
        <begin position="282"/>
        <end position="303"/>
    </location>
</feature>
<comment type="caution">
    <text evidence="2">The sequence shown here is derived from an EMBL/GenBank/DDBJ whole genome shotgun (WGS) entry which is preliminary data.</text>
</comment>
<dbReference type="InterPro" id="IPR021362">
    <property type="entry name" value="DUF2834"/>
</dbReference>
<keyword evidence="1" id="KW-1133">Transmembrane helix</keyword>
<protein>
    <submittedName>
        <fullName evidence="2">Uncharacterized protein</fullName>
    </submittedName>
</protein>
<reference evidence="2" key="1">
    <citation type="submission" date="2020-11" db="EMBL/GenBank/DDBJ databases">
        <authorList>
            <consortium name="DOE Joint Genome Institute"/>
            <person name="Ahrendt S."/>
            <person name="Riley R."/>
            <person name="Andreopoulos W."/>
            <person name="Labutti K."/>
            <person name="Pangilinan J."/>
            <person name="Ruiz-Duenas F.J."/>
            <person name="Barrasa J.M."/>
            <person name="Sanchez-Garcia M."/>
            <person name="Camarero S."/>
            <person name="Miyauchi S."/>
            <person name="Serrano A."/>
            <person name="Linde D."/>
            <person name="Babiker R."/>
            <person name="Drula E."/>
            <person name="Ayuso-Fernandez I."/>
            <person name="Pacheco R."/>
            <person name="Padilla G."/>
            <person name="Ferreira P."/>
            <person name="Barriuso J."/>
            <person name="Kellner H."/>
            <person name="Castanera R."/>
            <person name="Alfaro M."/>
            <person name="Ramirez L."/>
            <person name="Pisabarro A.G."/>
            <person name="Kuo A."/>
            <person name="Tritt A."/>
            <person name="Lipzen A."/>
            <person name="He G."/>
            <person name="Yan M."/>
            <person name="Ng V."/>
            <person name="Cullen D."/>
            <person name="Martin F."/>
            <person name="Rosso M.-N."/>
            <person name="Henrissat B."/>
            <person name="Hibbett D."/>
            <person name="Martinez A.T."/>
            <person name="Grigoriev I.V."/>
        </authorList>
    </citation>
    <scope>NUCLEOTIDE SEQUENCE</scope>
    <source>
        <strain evidence="2">AH 40177</strain>
    </source>
</reference>
<feature type="transmembrane region" description="Helical" evidence="1">
    <location>
        <begin position="177"/>
        <end position="200"/>
    </location>
</feature>
<dbReference type="AlphaFoldDB" id="A0A9P5PXL3"/>
<feature type="transmembrane region" description="Helical" evidence="1">
    <location>
        <begin position="315"/>
        <end position="334"/>
    </location>
</feature>